<organism evidence="2 3">
    <name type="scientific">Gigaspora margarita</name>
    <dbReference type="NCBI Taxonomy" id="4874"/>
    <lineage>
        <taxon>Eukaryota</taxon>
        <taxon>Fungi</taxon>
        <taxon>Fungi incertae sedis</taxon>
        <taxon>Mucoromycota</taxon>
        <taxon>Glomeromycotina</taxon>
        <taxon>Glomeromycetes</taxon>
        <taxon>Diversisporales</taxon>
        <taxon>Gigasporaceae</taxon>
        <taxon>Gigaspora</taxon>
    </lineage>
</organism>
<comment type="caution">
    <text evidence="2">The sequence shown here is derived from an EMBL/GenBank/DDBJ whole genome shotgun (WGS) entry which is preliminary data.</text>
</comment>
<dbReference type="EMBL" id="CAJVQB010025251">
    <property type="protein sequence ID" value="CAG8805926.1"/>
    <property type="molecule type" value="Genomic_DNA"/>
</dbReference>
<evidence type="ECO:0000313" key="2">
    <source>
        <dbReference type="EMBL" id="CAG8805926.1"/>
    </source>
</evidence>
<reference evidence="2 3" key="1">
    <citation type="submission" date="2021-06" db="EMBL/GenBank/DDBJ databases">
        <authorList>
            <person name="Kallberg Y."/>
            <person name="Tangrot J."/>
            <person name="Rosling A."/>
        </authorList>
    </citation>
    <scope>NUCLEOTIDE SEQUENCE [LARGE SCALE GENOMIC DNA]</scope>
    <source>
        <strain evidence="2 3">120-4 pot B 10/14</strain>
    </source>
</reference>
<feature type="non-terminal residue" evidence="2">
    <location>
        <position position="91"/>
    </location>
</feature>
<keyword evidence="3" id="KW-1185">Reference proteome</keyword>
<evidence type="ECO:0000256" key="1">
    <source>
        <dbReference type="SAM" id="MobiDB-lite"/>
    </source>
</evidence>
<name>A0ABN7VYE6_GIGMA</name>
<evidence type="ECO:0000313" key="3">
    <source>
        <dbReference type="Proteomes" id="UP000789901"/>
    </source>
</evidence>
<accession>A0ABN7VYE6</accession>
<sequence length="91" mass="10505">MNSSNNDDYDEKQPASKEEQDVEFLKEEAIKIEELLNLNAANFTNGLGEIVFDTSFEFSKEENINVQINDTESNIDKKNWDPEKDTNIMLD</sequence>
<feature type="compositionally biased region" description="Basic and acidic residues" evidence="1">
    <location>
        <begin position="11"/>
        <end position="22"/>
    </location>
</feature>
<dbReference type="Proteomes" id="UP000789901">
    <property type="component" value="Unassembled WGS sequence"/>
</dbReference>
<feature type="region of interest" description="Disordered" evidence="1">
    <location>
        <begin position="1"/>
        <end position="22"/>
    </location>
</feature>
<protein>
    <submittedName>
        <fullName evidence="2">36507_t:CDS:1</fullName>
    </submittedName>
</protein>
<gene>
    <name evidence="2" type="ORF">GMARGA_LOCUS24192</name>
</gene>
<proteinExistence type="predicted"/>